<dbReference type="NCBIfam" id="TIGR01704">
    <property type="entry name" value="MTA_SAH-Nsdase"/>
    <property type="match status" value="1"/>
</dbReference>
<keyword evidence="3" id="KW-0028">Amino-acid biosynthesis</keyword>
<dbReference type="InterPro" id="IPR000845">
    <property type="entry name" value="Nucleoside_phosphorylase_d"/>
</dbReference>
<evidence type="ECO:0000256" key="3">
    <source>
        <dbReference type="ARBA" id="ARBA00022605"/>
    </source>
</evidence>
<reference evidence="7" key="1">
    <citation type="submission" date="2021-02" db="EMBL/GenBank/DDBJ databases">
        <title>Genome sequence of Rhodospirillales sp. strain TMPK1 isolated from soil.</title>
        <authorList>
            <person name="Nakai R."/>
            <person name="Kusada H."/>
            <person name="Tamaki H."/>
        </authorList>
    </citation>
    <scope>NUCLEOTIDE SEQUENCE</scope>
    <source>
        <strain evidence="7">TMPK1</strain>
    </source>
</reference>
<proteinExistence type="predicted"/>
<gene>
    <name evidence="7" type="primary">mtnN</name>
    <name evidence="7" type="ORF">TMPK1_14080</name>
</gene>
<feature type="domain" description="Nucleoside phosphorylase" evidence="6">
    <location>
        <begin position="4"/>
        <end position="234"/>
    </location>
</feature>
<evidence type="ECO:0000313" key="8">
    <source>
        <dbReference type="Proteomes" id="UP000681075"/>
    </source>
</evidence>
<sequence length="239" mass="25072">MTVRVGILAAMPEERVHFGDHLQIERSDTSAGLRFDIGTLDGNPVALVECGIGKVNAALAATLLCEKYGCGALVFSGVAGGLDPALGVGDVVIATSVVQHDYGALRAERIEPYRPGALPTIPPTEPPELDADPAMIEAARKAMVGIEPTWFGRVLTGDTYLACAVTRDCLRALHGGVAIDMESAAVAQIAVAYGVRWLIVRAMSDLAGEDSQLDFHAFVDRAARVAADAVRRLVPVAGV</sequence>
<dbReference type="GO" id="GO:0019284">
    <property type="term" value="P:L-methionine salvage from S-adenosylmethionine"/>
    <property type="evidence" value="ECO:0007669"/>
    <property type="project" value="TreeGrafter"/>
</dbReference>
<dbReference type="EC" id="3.2.2.9" evidence="2"/>
<dbReference type="GO" id="GO:0005829">
    <property type="term" value="C:cytosol"/>
    <property type="evidence" value="ECO:0007669"/>
    <property type="project" value="TreeGrafter"/>
</dbReference>
<dbReference type="PANTHER" id="PTHR46832:SF1">
    <property type="entry name" value="5'-METHYLTHIOADENOSINE_S-ADENOSYLHOMOCYSTEINE NUCLEOSIDASE"/>
    <property type="match status" value="1"/>
</dbReference>
<evidence type="ECO:0000256" key="1">
    <source>
        <dbReference type="ARBA" id="ARBA00004945"/>
    </source>
</evidence>
<dbReference type="PANTHER" id="PTHR46832">
    <property type="entry name" value="5'-METHYLTHIOADENOSINE/S-ADENOSYLHOMOCYSTEINE NUCLEOSIDASE"/>
    <property type="match status" value="1"/>
</dbReference>
<dbReference type="CDD" id="cd09008">
    <property type="entry name" value="MTAN"/>
    <property type="match status" value="1"/>
</dbReference>
<dbReference type="RefSeq" id="WP_420242269.1">
    <property type="nucleotide sequence ID" value="NZ_BOPV01000001.1"/>
</dbReference>
<protein>
    <recommendedName>
        <fullName evidence="2">adenosylhomocysteine nucleosidase</fullName>
        <ecNumber evidence="2">3.2.2.9</ecNumber>
    </recommendedName>
</protein>
<evidence type="ECO:0000256" key="4">
    <source>
        <dbReference type="ARBA" id="ARBA00022801"/>
    </source>
</evidence>
<keyword evidence="8" id="KW-1185">Reference proteome</keyword>
<keyword evidence="4" id="KW-0378">Hydrolase</keyword>
<evidence type="ECO:0000259" key="6">
    <source>
        <dbReference type="Pfam" id="PF01048"/>
    </source>
</evidence>
<evidence type="ECO:0000256" key="5">
    <source>
        <dbReference type="ARBA" id="ARBA00023167"/>
    </source>
</evidence>
<dbReference type="GO" id="GO:0008782">
    <property type="term" value="F:adenosylhomocysteine nucleosidase activity"/>
    <property type="evidence" value="ECO:0007669"/>
    <property type="project" value="UniProtKB-EC"/>
</dbReference>
<dbReference type="NCBIfam" id="NF004079">
    <property type="entry name" value="PRK05584.1"/>
    <property type="match status" value="1"/>
</dbReference>
<accession>A0A8S8XBD6</accession>
<dbReference type="GO" id="GO:0008930">
    <property type="term" value="F:methylthioadenosine nucleosidase activity"/>
    <property type="evidence" value="ECO:0007669"/>
    <property type="project" value="InterPro"/>
</dbReference>
<dbReference type="Proteomes" id="UP000681075">
    <property type="component" value="Unassembled WGS sequence"/>
</dbReference>
<comment type="caution">
    <text evidence="7">The sequence shown here is derived from an EMBL/GenBank/DDBJ whole genome shotgun (WGS) entry which is preliminary data.</text>
</comment>
<dbReference type="AlphaFoldDB" id="A0A8S8XBD6"/>
<dbReference type="Pfam" id="PF01048">
    <property type="entry name" value="PNP_UDP_1"/>
    <property type="match status" value="1"/>
</dbReference>
<comment type="pathway">
    <text evidence="1">Amino-acid biosynthesis; L-methionine biosynthesis via salvage pathway; S-methyl-5-thio-alpha-D-ribose 1-phosphate from S-methyl-5'-thioadenosine (hydrolase route): step 1/2.</text>
</comment>
<keyword evidence="5" id="KW-0486">Methionine biosynthesis</keyword>
<dbReference type="InterPro" id="IPR035994">
    <property type="entry name" value="Nucleoside_phosphorylase_sf"/>
</dbReference>
<dbReference type="GO" id="GO:0009164">
    <property type="term" value="P:nucleoside catabolic process"/>
    <property type="evidence" value="ECO:0007669"/>
    <property type="project" value="InterPro"/>
</dbReference>
<dbReference type="GO" id="GO:0019509">
    <property type="term" value="P:L-methionine salvage from methylthioadenosine"/>
    <property type="evidence" value="ECO:0007669"/>
    <property type="project" value="InterPro"/>
</dbReference>
<dbReference type="InterPro" id="IPR010049">
    <property type="entry name" value="MTA_SAH_Nsdase"/>
</dbReference>
<evidence type="ECO:0000256" key="2">
    <source>
        <dbReference type="ARBA" id="ARBA00011974"/>
    </source>
</evidence>
<dbReference type="EMBL" id="BOPV01000001">
    <property type="protein sequence ID" value="GIL39171.1"/>
    <property type="molecule type" value="Genomic_DNA"/>
</dbReference>
<name>A0A8S8XBD6_9PROT</name>
<organism evidence="7 8">
    <name type="scientific">Roseiterribacter gracilis</name>
    <dbReference type="NCBI Taxonomy" id="2812848"/>
    <lineage>
        <taxon>Bacteria</taxon>
        <taxon>Pseudomonadati</taxon>
        <taxon>Pseudomonadota</taxon>
        <taxon>Alphaproteobacteria</taxon>
        <taxon>Rhodospirillales</taxon>
        <taxon>Roseiterribacteraceae</taxon>
        <taxon>Roseiterribacter</taxon>
    </lineage>
</organism>
<evidence type="ECO:0000313" key="7">
    <source>
        <dbReference type="EMBL" id="GIL39171.1"/>
    </source>
</evidence>
<dbReference type="Gene3D" id="3.40.50.1580">
    <property type="entry name" value="Nucleoside phosphorylase domain"/>
    <property type="match status" value="1"/>
</dbReference>
<dbReference type="SUPFAM" id="SSF53167">
    <property type="entry name" value="Purine and uridine phosphorylases"/>
    <property type="match status" value="1"/>
</dbReference>